<comment type="caution">
    <text evidence="2">The sequence shown here is derived from an EMBL/GenBank/DDBJ whole genome shotgun (WGS) entry which is preliminary data.</text>
</comment>
<evidence type="ECO:0000256" key="1">
    <source>
        <dbReference type="SAM" id="MobiDB-lite"/>
    </source>
</evidence>
<evidence type="ECO:0008006" key="4">
    <source>
        <dbReference type="Google" id="ProtNLM"/>
    </source>
</evidence>
<organism evidence="2 3">
    <name type="scientific">Dovyalis caffra</name>
    <dbReference type="NCBI Taxonomy" id="77055"/>
    <lineage>
        <taxon>Eukaryota</taxon>
        <taxon>Viridiplantae</taxon>
        <taxon>Streptophyta</taxon>
        <taxon>Embryophyta</taxon>
        <taxon>Tracheophyta</taxon>
        <taxon>Spermatophyta</taxon>
        <taxon>Magnoliopsida</taxon>
        <taxon>eudicotyledons</taxon>
        <taxon>Gunneridae</taxon>
        <taxon>Pentapetalae</taxon>
        <taxon>rosids</taxon>
        <taxon>fabids</taxon>
        <taxon>Malpighiales</taxon>
        <taxon>Salicaceae</taxon>
        <taxon>Flacourtieae</taxon>
        <taxon>Dovyalis</taxon>
    </lineage>
</organism>
<feature type="region of interest" description="Disordered" evidence="1">
    <location>
        <begin position="1"/>
        <end position="65"/>
    </location>
</feature>
<dbReference type="EMBL" id="CAWUPB010001194">
    <property type="protein sequence ID" value="CAK7354342.1"/>
    <property type="molecule type" value="Genomic_DNA"/>
</dbReference>
<evidence type="ECO:0000313" key="2">
    <source>
        <dbReference type="EMBL" id="CAK7354342.1"/>
    </source>
</evidence>
<feature type="compositionally biased region" description="Polar residues" evidence="1">
    <location>
        <begin position="41"/>
        <end position="57"/>
    </location>
</feature>
<proteinExistence type="predicted"/>
<dbReference type="AlphaFoldDB" id="A0AAV1SQY6"/>
<feature type="compositionally biased region" description="Polar residues" evidence="1">
    <location>
        <begin position="1"/>
        <end position="30"/>
    </location>
</feature>
<sequence>IPSISTLAPSMVSNSSHNLLLTPSQSSSQDQTHRPHPVSILSVSSSYTNTTKSSHPNSQKSLSLSKTISSIREIIVVADNTTHQAPITISSPQRPNPAPQRTHPTTLR</sequence>
<feature type="region of interest" description="Disordered" evidence="1">
    <location>
        <begin position="85"/>
        <end position="108"/>
    </location>
</feature>
<gene>
    <name evidence="2" type="ORF">DCAF_LOCUS25187</name>
</gene>
<feature type="non-terminal residue" evidence="2">
    <location>
        <position position="1"/>
    </location>
</feature>
<reference evidence="2 3" key="1">
    <citation type="submission" date="2024-01" db="EMBL/GenBank/DDBJ databases">
        <authorList>
            <person name="Waweru B."/>
        </authorList>
    </citation>
    <scope>NUCLEOTIDE SEQUENCE [LARGE SCALE GENOMIC DNA]</scope>
</reference>
<dbReference type="Proteomes" id="UP001314170">
    <property type="component" value="Unassembled WGS sequence"/>
</dbReference>
<protein>
    <recommendedName>
        <fullName evidence="4">WW domain containing adaptor with coiled-coil</fullName>
    </recommendedName>
</protein>
<accession>A0AAV1SQY6</accession>
<evidence type="ECO:0000313" key="3">
    <source>
        <dbReference type="Proteomes" id="UP001314170"/>
    </source>
</evidence>
<name>A0AAV1SQY6_9ROSI</name>
<keyword evidence="3" id="KW-1185">Reference proteome</keyword>